<name>A6IMJ8_RAT</name>
<sequence>MQTVQCPSVSQLSELVLNCLMNFPALFTWTHPYSPTLTSLFFAMFCVLWFSLHTKCILCWLLFKSKICIRFLNFFL</sequence>
<accession>A6IMJ8</accession>
<proteinExistence type="predicted"/>
<evidence type="ECO:0000313" key="3">
    <source>
        <dbReference type="Proteomes" id="UP000234681"/>
    </source>
</evidence>
<dbReference type="EMBL" id="CH473964">
    <property type="protein sequence ID" value="EDM01591.1"/>
    <property type="molecule type" value="Genomic_DNA"/>
</dbReference>
<evidence type="ECO:0000256" key="1">
    <source>
        <dbReference type="SAM" id="Phobius"/>
    </source>
</evidence>
<dbReference type="AlphaFoldDB" id="A6IMJ8"/>
<feature type="transmembrane region" description="Helical" evidence="1">
    <location>
        <begin position="40"/>
        <end position="63"/>
    </location>
</feature>
<evidence type="ECO:0000313" key="4">
    <source>
        <dbReference type="RGD" id="70933"/>
    </source>
</evidence>
<protein>
    <submittedName>
        <fullName evidence="2">Phosphodiesterase 6H, cGMP-specific, cone, gamma, isoform CRA_c</fullName>
    </submittedName>
</protein>
<keyword evidence="1" id="KW-0472">Membrane</keyword>
<dbReference type="Proteomes" id="UP000234681">
    <property type="component" value="Chromosome 4"/>
</dbReference>
<dbReference type="RGD" id="70933">
    <property type="gene designation" value="Pde6h"/>
</dbReference>
<reference evidence="2 3" key="1">
    <citation type="submission" date="2005-09" db="EMBL/GenBank/DDBJ databases">
        <authorList>
            <person name="Mural R.J."/>
            <person name="Li P.W."/>
            <person name="Adams M.D."/>
            <person name="Amanatides P.G."/>
            <person name="Baden-Tillson H."/>
            <person name="Barnstead M."/>
            <person name="Chin S.H."/>
            <person name="Dew I."/>
            <person name="Evans C.A."/>
            <person name="Ferriera S."/>
            <person name="Flanigan M."/>
            <person name="Fosler C."/>
            <person name="Glodek A."/>
            <person name="Gu Z."/>
            <person name="Holt R.A."/>
            <person name="Jennings D."/>
            <person name="Kraft C.L."/>
            <person name="Lu F."/>
            <person name="Nguyen T."/>
            <person name="Nusskern D.R."/>
            <person name="Pfannkoch C.M."/>
            <person name="Sitter C."/>
            <person name="Sutton G.G."/>
            <person name="Venter J.C."/>
            <person name="Wang Z."/>
            <person name="Woodage T."/>
            <person name="Zheng X.H."/>
            <person name="Zhong F."/>
        </authorList>
    </citation>
    <scope>NUCLEOTIDE SEQUENCE [LARGE SCALE GENOMIC DNA]</scope>
    <source>
        <strain>BN</strain>
        <strain evidence="3">Sprague-Dawley</strain>
    </source>
</reference>
<organism evidence="2 3">
    <name type="scientific">Rattus norvegicus</name>
    <name type="common">Rat</name>
    <dbReference type="NCBI Taxonomy" id="10116"/>
    <lineage>
        <taxon>Eukaryota</taxon>
        <taxon>Metazoa</taxon>
        <taxon>Chordata</taxon>
        <taxon>Craniata</taxon>
        <taxon>Vertebrata</taxon>
        <taxon>Euteleostomi</taxon>
        <taxon>Mammalia</taxon>
        <taxon>Eutheria</taxon>
        <taxon>Euarchontoglires</taxon>
        <taxon>Glires</taxon>
        <taxon>Rodentia</taxon>
        <taxon>Myomorpha</taxon>
        <taxon>Muroidea</taxon>
        <taxon>Muridae</taxon>
        <taxon>Murinae</taxon>
        <taxon>Rattus</taxon>
    </lineage>
</organism>
<keyword evidence="1" id="KW-1133">Transmembrane helix</keyword>
<keyword evidence="1" id="KW-0812">Transmembrane</keyword>
<gene>
    <name evidence="2 4" type="primary">Pde6h</name>
    <name evidence="2" type="ORF">rCG_29552</name>
</gene>
<evidence type="ECO:0000313" key="2">
    <source>
        <dbReference type="EMBL" id="EDM01591.1"/>
    </source>
</evidence>